<protein>
    <recommendedName>
        <fullName evidence="7">NEDD4 family-interacting protein 1</fullName>
    </recommendedName>
</protein>
<reference evidence="6" key="1">
    <citation type="submission" date="2014-12" db="EMBL/GenBank/DDBJ databases">
        <title>Insight into the proteome of Arion vulgaris.</title>
        <authorList>
            <person name="Aradska J."/>
            <person name="Bulat T."/>
            <person name="Smidak R."/>
            <person name="Sarate P."/>
            <person name="Gangsoo J."/>
            <person name="Sialana F."/>
            <person name="Bilban M."/>
            <person name="Lubec G."/>
        </authorList>
    </citation>
    <scope>NUCLEOTIDE SEQUENCE</scope>
    <source>
        <tissue evidence="6">Skin</tissue>
    </source>
</reference>
<dbReference type="EMBL" id="HACG01026774">
    <property type="protein sequence ID" value="CEK73639.1"/>
    <property type="molecule type" value="Transcribed_RNA"/>
</dbReference>
<dbReference type="GO" id="GO:0005794">
    <property type="term" value="C:Golgi apparatus"/>
    <property type="evidence" value="ECO:0007669"/>
    <property type="project" value="TreeGrafter"/>
</dbReference>
<dbReference type="CDD" id="cd22212">
    <property type="entry name" value="NDFIP-like"/>
    <property type="match status" value="1"/>
</dbReference>
<organism evidence="6">
    <name type="scientific">Arion vulgaris</name>
    <dbReference type="NCBI Taxonomy" id="1028688"/>
    <lineage>
        <taxon>Eukaryota</taxon>
        <taxon>Metazoa</taxon>
        <taxon>Spiralia</taxon>
        <taxon>Lophotrochozoa</taxon>
        <taxon>Mollusca</taxon>
        <taxon>Gastropoda</taxon>
        <taxon>Heterobranchia</taxon>
        <taxon>Euthyneura</taxon>
        <taxon>Panpulmonata</taxon>
        <taxon>Eupulmonata</taxon>
        <taxon>Stylommatophora</taxon>
        <taxon>Helicina</taxon>
        <taxon>Arionoidea</taxon>
        <taxon>Arionidae</taxon>
        <taxon>Arion</taxon>
    </lineage>
</organism>
<feature type="transmembrane region" description="Helical" evidence="5">
    <location>
        <begin position="142"/>
        <end position="159"/>
    </location>
</feature>
<dbReference type="AlphaFoldDB" id="A0A0B6ZYC2"/>
<evidence type="ECO:0008006" key="7">
    <source>
        <dbReference type="Google" id="ProtNLM"/>
    </source>
</evidence>
<accession>A0A0B6ZYC2</accession>
<evidence type="ECO:0000256" key="5">
    <source>
        <dbReference type="SAM" id="Phobius"/>
    </source>
</evidence>
<evidence type="ECO:0000256" key="2">
    <source>
        <dbReference type="ARBA" id="ARBA00022692"/>
    </source>
</evidence>
<keyword evidence="2 5" id="KW-0812">Transmembrane</keyword>
<dbReference type="GO" id="GO:0006511">
    <property type="term" value="P:ubiquitin-dependent protein catabolic process"/>
    <property type="evidence" value="ECO:0007669"/>
    <property type="project" value="TreeGrafter"/>
</dbReference>
<evidence type="ECO:0000313" key="6">
    <source>
        <dbReference type="EMBL" id="CEK73639.1"/>
    </source>
</evidence>
<sequence length="214" mass="23717">MARSNVRYEVLPSEEQNVPAEPVDMAMVIPPPGYSECATLEQQEDTPAYGSTKLPNYVEATSLPTYEEAERTKVEQEAAAANSSTAMLLECENGRLTGPDGLSEVAIGTDGMFICTFLISFLFNWLGFLLSLCLSNTVAGRCGALSGLGLSIVKWVVIAKHNNWGNNVADADSWLWWLLVLCGFLLFVRGSVQYVRVKYEWARISGHFHRFRLI</sequence>
<evidence type="ECO:0000256" key="3">
    <source>
        <dbReference type="ARBA" id="ARBA00022989"/>
    </source>
</evidence>
<dbReference type="InterPro" id="IPR019325">
    <property type="entry name" value="NEDD4/Bsd2"/>
</dbReference>
<dbReference type="GO" id="GO:0016020">
    <property type="term" value="C:membrane"/>
    <property type="evidence" value="ECO:0007669"/>
    <property type="project" value="UniProtKB-SubCell"/>
</dbReference>
<dbReference type="PANTHER" id="PTHR13396">
    <property type="entry name" value="NEDD4 FAMILY INTERACTING PROTEIN 1/2"/>
    <property type="match status" value="1"/>
</dbReference>
<feature type="transmembrane region" description="Helical" evidence="5">
    <location>
        <begin position="111"/>
        <end position="130"/>
    </location>
</feature>
<dbReference type="Pfam" id="PF10176">
    <property type="entry name" value="NEDD4_Bsd2"/>
    <property type="match status" value="2"/>
</dbReference>
<dbReference type="GO" id="GO:0007034">
    <property type="term" value="P:vacuolar transport"/>
    <property type="evidence" value="ECO:0007669"/>
    <property type="project" value="InterPro"/>
</dbReference>
<dbReference type="GO" id="GO:0048471">
    <property type="term" value="C:perinuclear region of cytoplasm"/>
    <property type="evidence" value="ECO:0007669"/>
    <property type="project" value="TreeGrafter"/>
</dbReference>
<dbReference type="GO" id="GO:0030001">
    <property type="term" value="P:metal ion transport"/>
    <property type="evidence" value="ECO:0007669"/>
    <property type="project" value="InterPro"/>
</dbReference>
<dbReference type="PANTHER" id="PTHR13396:SF5">
    <property type="entry name" value="NEDD4 FAMILY INTERACTING PROTEIN"/>
    <property type="match status" value="1"/>
</dbReference>
<dbReference type="GO" id="GO:0050699">
    <property type="term" value="F:WW domain binding"/>
    <property type="evidence" value="ECO:0007669"/>
    <property type="project" value="TreeGrafter"/>
</dbReference>
<comment type="subcellular location">
    <subcellularLocation>
        <location evidence="1">Membrane</location>
        <topology evidence="1">Multi-pass membrane protein</topology>
    </subcellularLocation>
</comment>
<keyword evidence="4 5" id="KW-0472">Membrane</keyword>
<feature type="transmembrane region" description="Helical" evidence="5">
    <location>
        <begin position="174"/>
        <end position="195"/>
    </location>
</feature>
<dbReference type="GO" id="GO:0031398">
    <property type="term" value="P:positive regulation of protein ubiquitination"/>
    <property type="evidence" value="ECO:0007669"/>
    <property type="project" value="TreeGrafter"/>
</dbReference>
<dbReference type="GO" id="GO:0005783">
    <property type="term" value="C:endoplasmic reticulum"/>
    <property type="evidence" value="ECO:0007669"/>
    <property type="project" value="TreeGrafter"/>
</dbReference>
<name>A0A0B6ZYC2_9EUPU</name>
<evidence type="ECO:0000256" key="1">
    <source>
        <dbReference type="ARBA" id="ARBA00004141"/>
    </source>
</evidence>
<proteinExistence type="predicted"/>
<gene>
    <name evidence="6" type="primary">ORF87595</name>
</gene>
<keyword evidence="3 5" id="KW-1133">Transmembrane helix</keyword>
<evidence type="ECO:0000256" key="4">
    <source>
        <dbReference type="ARBA" id="ARBA00023136"/>
    </source>
</evidence>